<keyword evidence="2" id="KW-0732">Signal</keyword>
<evidence type="ECO:0008006" key="5">
    <source>
        <dbReference type="Google" id="ProtNLM"/>
    </source>
</evidence>
<feature type="region of interest" description="Disordered" evidence="1">
    <location>
        <begin position="88"/>
        <end position="111"/>
    </location>
</feature>
<dbReference type="AlphaFoldDB" id="A0AAN6ZGV8"/>
<keyword evidence="4" id="KW-1185">Reference proteome</keyword>
<gene>
    <name evidence="3" type="ORF">BT67DRAFT_18439</name>
</gene>
<organism evidence="3 4">
    <name type="scientific">Trichocladium antarcticum</name>
    <dbReference type="NCBI Taxonomy" id="1450529"/>
    <lineage>
        <taxon>Eukaryota</taxon>
        <taxon>Fungi</taxon>
        <taxon>Dikarya</taxon>
        <taxon>Ascomycota</taxon>
        <taxon>Pezizomycotina</taxon>
        <taxon>Sordariomycetes</taxon>
        <taxon>Sordariomycetidae</taxon>
        <taxon>Sordariales</taxon>
        <taxon>Chaetomiaceae</taxon>
        <taxon>Trichocladium</taxon>
    </lineage>
</organism>
<reference evidence="3" key="1">
    <citation type="journal article" date="2023" name="Mol. Phylogenet. Evol.">
        <title>Genome-scale phylogeny and comparative genomics of the fungal order Sordariales.</title>
        <authorList>
            <person name="Hensen N."/>
            <person name="Bonometti L."/>
            <person name="Westerberg I."/>
            <person name="Brannstrom I.O."/>
            <person name="Guillou S."/>
            <person name="Cros-Aarteil S."/>
            <person name="Calhoun S."/>
            <person name="Haridas S."/>
            <person name="Kuo A."/>
            <person name="Mondo S."/>
            <person name="Pangilinan J."/>
            <person name="Riley R."/>
            <person name="LaButti K."/>
            <person name="Andreopoulos B."/>
            <person name="Lipzen A."/>
            <person name="Chen C."/>
            <person name="Yan M."/>
            <person name="Daum C."/>
            <person name="Ng V."/>
            <person name="Clum A."/>
            <person name="Steindorff A."/>
            <person name="Ohm R.A."/>
            <person name="Martin F."/>
            <person name="Silar P."/>
            <person name="Natvig D.O."/>
            <person name="Lalanne C."/>
            <person name="Gautier V."/>
            <person name="Ament-Velasquez S.L."/>
            <person name="Kruys A."/>
            <person name="Hutchinson M.I."/>
            <person name="Powell A.J."/>
            <person name="Barry K."/>
            <person name="Miller A.N."/>
            <person name="Grigoriev I.V."/>
            <person name="Debuchy R."/>
            <person name="Gladieux P."/>
            <person name="Hiltunen Thoren M."/>
            <person name="Johannesson H."/>
        </authorList>
    </citation>
    <scope>NUCLEOTIDE SEQUENCE</scope>
    <source>
        <strain evidence="3">CBS 123565</strain>
    </source>
</reference>
<dbReference type="Proteomes" id="UP001304895">
    <property type="component" value="Unassembled WGS sequence"/>
</dbReference>
<sequence length="111" mass="12235">MAVLMPWIFRGTGRTAWQVLWACCVKSVGQSSGGVRTLLARRASEPEYPYPFSSSNRRSLVETRLPTGTRGCAMGNRGWKQRIPSCVEGASRIQSPKHRSRGLSAPDCRPA</sequence>
<accession>A0AAN6ZGV8</accession>
<dbReference type="EMBL" id="MU853401">
    <property type="protein sequence ID" value="KAK4138680.1"/>
    <property type="molecule type" value="Genomic_DNA"/>
</dbReference>
<feature type="chain" id="PRO_5042990924" description="Secreted protein" evidence="2">
    <location>
        <begin position="18"/>
        <end position="111"/>
    </location>
</feature>
<protein>
    <recommendedName>
        <fullName evidence="5">Secreted protein</fullName>
    </recommendedName>
</protein>
<evidence type="ECO:0000256" key="1">
    <source>
        <dbReference type="SAM" id="MobiDB-lite"/>
    </source>
</evidence>
<evidence type="ECO:0000313" key="4">
    <source>
        <dbReference type="Proteomes" id="UP001304895"/>
    </source>
</evidence>
<proteinExistence type="predicted"/>
<name>A0AAN6ZGV8_9PEZI</name>
<reference evidence="3" key="2">
    <citation type="submission" date="2023-05" db="EMBL/GenBank/DDBJ databases">
        <authorList>
            <consortium name="Lawrence Berkeley National Laboratory"/>
            <person name="Steindorff A."/>
            <person name="Hensen N."/>
            <person name="Bonometti L."/>
            <person name="Westerberg I."/>
            <person name="Brannstrom I.O."/>
            <person name="Guillou S."/>
            <person name="Cros-Aarteil S."/>
            <person name="Calhoun S."/>
            <person name="Haridas S."/>
            <person name="Kuo A."/>
            <person name="Mondo S."/>
            <person name="Pangilinan J."/>
            <person name="Riley R."/>
            <person name="Labutti K."/>
            <person name="Andreopoulos B."/>
            <person name="Lipzen A."/>
            <person name="Chen C."/>
            <person name="Yanf M."/>
            <person name="Daum C."/>
            <person name="Ng V."/>
            <person name="Clum A."/>
            <person name="Ohm R."/>
            <person name="Martin F."/>
            <person name="Silar P."/>
            <person name="Natvig D."/>
            <person name="Lalanne C."/>
            <person name="Gautier V."/>
            <person name="Ament-Velasquez S.L."/>
            <person name="Kruys A."/>
            <person name="Hutchinson M.I."/>
            <person name="Powell A.J."/>
            <person name="Barry K."/>
            <person name="Miller A.N."/>
            <person name="Grigoriev I.V."/>
            <person name="Debuchy R."/>
            <person name="Gladieux P."/>
            <person name="Thoren M.H."/>
            <person name="Johannesson H."/>
        </authorList>
    </citation>
    <scope>NUCLEOTIDE SEQUENCE</scope>
    <source>
        <strain evidence="3">CBS 123565</strain>
    </source>
</reference>
<evidence type="ECO:0000256" key="2">
    <source>
        <dbReference type="SAM" id="SignalP"/>
    </source>
</evidence>
<evidence type="ECO:0000313" key="3">
    <source>
        <dbReference type="EMBL" id="KAK4138680.1"/>
    </source>
</evidence>
<comment type="caution">
    <text evidence="3">The sequence shown here is derived from an EMBL/GenBank/DDBJ whole genome shotgun (WGS) entry which is preliminary data.</text>
</comment>
<feature type="signal peptide" evidence="2">
    <location>
        <begin position="1"/>
        <end position="17"/>
    </location>
</feature>